<organism evidence="7 8">
    <name type="scientific">Phrynocephalus forsythii</name>
    <dbReference type="NCBI Taxonomy" id="171643"/>
    <lineage>
        <taxon>Eukaryota</taxon>
        <taxon>Metazoa</taxon>
        <taxon>Chordata</taxon>
        <taxon>Craniata</taxon>
        <taxon>Vertebrata</taxon>
        <taxon>Euteleostomi</taxon>
        <taxon>Lepidosauria</taxon>
        <taxon>Squamata</taxon>
        <taxon>Bifurcata</taxon>
        <taxon>Unidentata</taxon>
        <taxon>Episquamata</taxon>
        <taxon>Toxicofera</taxon>
        <taxon>Iguania</taxon>
        <taxon>Acrodonta</taxon>
        <taxon>Agamidae</taxon>
        <taxon>Agaminae</taxon>
        <taxon>Phrynocephalus</taxon>
    </lineage>
</organism>
<evidence type="ECO:0000256" key="4">
    <source>
        <dbReference type="ARBA" id="ARBA00022490"/>
    </source>
</evidence>
<evidence type="ECO:0000256" key="1">
    <source>
        <dbReference type="ARBA" id="ARBA00004123"/>
    </source>
</evidence>
<keyword evidence="8" id="KW-1185">Reference proteome</keyword>
<comment type="caution">
    <text evidence="7">The sequence shown here is derived from an EMBL/GenBank/DDBJ whole genome shotgun (WGS) entry which is preliminary data.</text>
</comment>
<evidence type="ECO:0000256" key="6">
    <source>
        <dbReference type="SAM" id="MobiDB-lite"/>
    </source>
</evidence>
<keyword evidence="5" id="KW-0539">Nucleus</keyword>
<evidence type="ECO:0000256" key="2">
    <source>
        <dbReference type="ARBA" id="ARBA00004210"/>
    </source>
</evidence>
<protein>
    <recommendedName>
        <fullName evidence="9">MAPK regulated corepressor interacting protein 2</fullName>
    </recommendedName>
</protein>
<feature type="compositionally biased region" description="Basic residues" evidence="6">
    <location>
        <begin position="35"/>
        <end position="44"/>
    </location>
</feature>
<comment type="similarity">
    <text evidence="3">Belongs to the MCRIP family.</text>
</comment>
<reference evidence="7" key="1">
    <citation type="journal article" date="2023" name="DNA Res.">
        <title>Chromosome-level genome assembly of Phrynocephalus forsythii using third-generation DNA sequencing and Hi-C analysis.</title>
        <authorList>
            <person name="Qi Y."/>
            <person name="Zhao W."/>
            <person name="Zhao Y."/>
            <person name="Niu C."/>
            <person name="Cao S."/>
            <person name="Zhang Y."/>
        </authorList>
    </citation>
    <scope>NUCLEOTIDE SEQUENCE</scope>
    <source>
        <tissue evidence="7">Muscle</tissue>
    </source>
</reference>
<evidence type="ECO:0000313" key="7">
    <source>
        <dbReference type="EMBL" id="KAJ7305755.1"/>
    </source>
</evidence>
<dbReference type="AlphaFoldDB" id="A0A9Q1ARK9"/>
<proteinExistence type="inferred from homology"/>
<name>A0A9Q1ARK9_9SAUR</name>
<dbReference type="GO" id="GO:0005634">
    <property type="term" value="C:nucleus"/>
    <property type="evidence" value="ECO:0007669"/>
    <property type="project" value="UniProtKB-SubCell"/>
</dbReference>
<comment type="subcellular location">
    <subcellularLocation>
        <location evidence="2">Cytoplasm</location>
        <location evidence="2">Stress granule</location>
    </subcellularLocation>
    <subcellularLocation>
        <location evidence="1">Nucleus</location>
    </subcellularLocation>
</comment>
<evidence type="ECO:0000313" key="8">
    <source>
        <dbReference type="Proteomes" id="UP001142489"/>
    </source>
</evidence>
<accession>A0A9Q1ARK9</accession>
<evidence type="ECO:0000256" key="5">
    <source>
        <dbReference type="ARBA" id="ARBA00023242"/>
    </source>
</evidence>
<dbReference type="OrthoDB" id="9983138at2759"/>
<evidence type="ECO:0000256" key="3">
    <source>
        <dbReference type="ARBA" id="ARBA00010821"/>
    </source>
</evidence>
<dbReference type="EMBL" id="JAPFRF010000021">
    <property type="protein sequence ID" value="KAJ7305755.1"/>
    <property type="molecule type" value="Genomic_DNA"/>
</dbReference>
<keyword evidence="4" id="KW-0963">Cytoplasm</keyword>
<gene>
    <name evidence="7" type="ORF">JRQ81_010121</name>
</gene>
<evidence type="ECO:0008006" key="9">
    <source>
        <dbReference type="Google" id="ProtNLM"/>
    </source>
</evidence>
<dbReference type="InterPro" id="IPR029428">
    <property type="entry name" value="MCRIP"/>
</dbReference>
<feature type="compositionally biased region" description="Polar residues" evidence="6">
    <location>
        <begin position="13"/>
        <end position="26"/>
    </location>
</feature>
<sequence>MIMYTITKGPSKLVTQRRTGPTQQVESKLADLKCRRQHHHHHQQQHQTTAPSPHLQAATPSHPQSHPVHAWPLSSPAPKLIFHRINGKRPPLLSLPRSTTEDNYTVAHEENVRFVYEEWQRVERQLNDSQTGDHKSGPVPYVEKSACPELKNFVPIDLDDWWAQQFLARLENGS</sequence>
<dbReference type="Proteomes" id="UP001142489">
    <property type="component" value="Unassembled WGS sequence"/>
</dbReference>
<feature type="region of interest" description="Disordered" evidence="6">
    <location>
        <begin position="1"/>
        <end position="72"/>
    </location>
</feature>
<dbReference type="Pfam" id="PF14799">
    <property type="entry name" value="FAM195"/>
    <property type="match status" value="1"/>
</dbReference>
<dbReference type="GO" id="GO:0010494">
    <property type="term" value="C:cytoplasmic stress granule"/>
    <property type="evidence" value="ECO:0007669"/>
    <property type="project" value="UniProtKB-SubCell"/>
</dbReference>